<evidence type="ECO:0000313" key="2">
    <source>
        <dbReference type="Proteomes" id="UP001526426"/>
    </source>
</evidence>
<organism evidence="1 2">
    <name type="scientific">Spirulina subsalsa FACHB-351</name>
    <dbReference type="NCBI Taxonomy" id="234711"/>
    <lineage>
        <taxon>Bacteria</taxon>
        <taxon>Bacillati</taxon>
        <taxon>Cyanobacteriota</taxon>
        <taxon>Cyanophyceae</taxon>
        <taxon>Spirulinales</taxon>
        <taxon>Spirulinaceae</taxon>
        <taxon>Spirulina</taxon>
    </lineage>
</organism>
<name>A0ABT3L1Y1_9CYAN</name>
<evidence type="ECO:0008006" key="3">
    <source>
        <dbReference type="Google" id="ProtNLM"/>
    </source>
</evidence>
<evidence type="ECO:0000313" key="1">
    <source>
        <dbReference type="EMBL" id="MCW6035494.1"/>
    </source>
</evidence>
<dbReference type="Proteomes" id="UP001526426">
    <property type="component" value="Unassembled WGS sequence"/>
</dbReference>
<accession>A0ABT3L1Y1</accession>
<gene>
    <name evidence="1" type="ORF">K4A83_04280</name>
</gene>
<comment type="caution">
    <text evidence="1">The sequence shown here is derived from an EMBL/GenBank/DDBJ whole genome shotgun (WGS) entry which is preliminary data.</text>
</comment>
<dbReference type="RefSeq" id="WP_265263181.1">
    <property type="nucleotide sequence ID" value="NZ_JAIHOM010000014.1"/>
</dbReference>
<sequence>MMTSIHSLALLLFLLVLPLLGCETPSGDITLPLPDDVAEPQPSLAMVEEVMVEVEQGDSQQVTLKVTGILPDGCDLPLQVEQEREGSQITVQLYRLLPPDVMCPAVVVPFEKDIPLNEGLESGSYRLMVNEKTLDFEL</sequence>
<keyword evidence="2" id="KW-1185">Reference proteome</keyword>
<proteinExistence type="predicted"/>
<reference evidence="1 2" key="1">
    <citation type="submission" date="2021-08" db="EMBL/GenBank/DDBJ databases">
        <title>Draft genome sequence of Spirulina subsalsa with high tolerance to salinity and hype-accumulation of phycocyanin.</title>
        <authorList>
            <person name="Pei H."/>
            <person name="Jiang L."/>
        </authorList>
    </citation>
    <scope>NUCLEOTIDE SEQUENCE [LARGE SCALE GENOMIC DNA]</scope>
    <source>
        <strain evidence="1 2">FACHB-351</strain>
    </source>
</reference>
<protein>
    <recommendedName>
        <fullName evidence="3">Lipoprotein</fullName>
    </recommendedName>
</protein>
<dbReference type="EMBL" id="JAIHOM010000014">
    <property type="protein sequence ID" value="MCW6035494.1"/>
    <property type="molecule type" value="Genomic_DNA"/>
</dbReference>